<feature type="region of interest" description="Disordered" evidence="1">
    <location>
        <begin position="167"/>
        <end position="189"/>
    </location>
</feature>
<feature type="compositionally biased region" description="Acidic residues" evidence="1">
    <location>
        <begin position="96"/>
        <end position="106"/>
    </location>
</feature>
<dbReference type="STRING" id="94208.A0A2S4KW07"/>
<evidence type="ECO:0000256" key="1">
    <source>
        <dbReference type="SAM" id="MobiDB-lite"/>
    </source>
</evidence>
<feature type="compositionally biased region" description="Low complexity" evidence="1">
    <location>
        <begin position="31"/>
        <end position="44"/>
    </location>
</feature>
<dbReference type="Proteomes" id="UP000237481">
    <property type="component" value="Unassembled WGS sequence"/>
</dbReference>
<dbReference type="AlphaFoldDB" id="A0A2S4KW07"/>
<dbReference type="OrthoDB" id="4485682at2759"/>
<feature type="region of interest" description="Disordered" evidence="1">
    <location>
        <begin position="1"/>
        <end position="128"/>
    </location>
</feature>
<evidence type="ECO:0000313" key="3">
    <source>
        <dbReference type="Proteomes" id="UP000237481"/>
    </source>
</evidence>
<evidence type="ECO:0000313" key="2">
    <source>
        <dbReference type="EMBL" id="POR34360.1"/>
    </source>
</evidence>
<accession>A0A2S4KW07</accession>
<comment type="caution">
    <text evidence="2">The sequence shown here is derived from an EMBL/GenBank/DDBJ whole genome shotgun (WGS) entry which is preliminary data.</text>
</comment>
<proteinExistence type="predicted"/>
<organism evidence="2 3">
    <name type="scientific">Tolypocladium paradoxum</name>
    <dbReference type="NCBI Taxonomy" id="94208"/>
    <lineage>
        <taxon>Eukaryota</taxon>
        <taxon>Fungi</taxon>
        <taxon>Dikarya</taxon>
        <taxon>Ascomycota</taxon>
        <taxon>Pezizomycotina</taxon>
        <taxon>Sordariomycetes</taxon>
        <taxon>Hypocreomycetidae</taxon>
        <taxon>Hypocreales</taxon>
        <taxon>Ophiocordycipitaceae</taxon>
        <taxon>Tolypocladium</taxon>
    </lineage>
</organism>
<name>A0A2S4KW07_9HYPO</name>
<gene>
    <name evidence="2" type="ORF">TPAR_05437</name>
</gene>
<protein>
    <submittedName>
        <fullName evidence="2">Uncharacterized protein</fullName>
    </submittedName>
</protein>
<keyword evidence="3" id="KW-1185">Reference proteome</keyword>
<sequence length="189" mass="20753">MLDDPEVEDIVPTKFSPDPARELQQTEGVDAASTRTTRRAPAPTKLSEGRREEDDSSSDTGSEWAYDSDTTGAIPGDAVGYGSDTASGSDGTNDTDYNDDDLGDADAQDRRRLKSVPGPCEPKEDEEPVRKYKALCYEDIILWIIQDPNKAGRDVLAMEVLFRHHKGAEKKPKPQVSLVKNAKPSRDIC</sequence>
<reference evidence="2 3" key="1">
    <citation type="submission" date="2018-01" db="EMBL/GenBank/DDBJ databases">
        <title>Harnessing the power of phylogenomics to disentangle the directionality and signatures of interkingdom host jumping in the parasitic fungal genus Tolypocladium.</title>
        <authorList>
            <person name="Quandt C.A."/>
            <person name="Patterson W."/>
            <person name="Spatafora J.W."/>
        </authorList>
    </citation>
    <scope>NUCLEOTIDE SEQUENCE [LARGE SCALE GENOMIC DNA]</scope>
    <source>
        <strain evidence="2 3">NRBC 100945</strain>
    </source>
</reference>
<dbReference type="EMBL" id="PKSG01000528">
    <property type="protein sequence ID" value="POR34360.1"/>
    <property type="molecule type" value="Genomic_DNA"/>
</dbReference>